<accession>A0A1J4KAT4</accession>
<feature type="coiled-coil region" evidence="2">
    <location>
        <begin position="605"/>
        <end position="639"/>
    </location>
</feature>
<comment type="caution">
    <text evidence="4">The sequence shown here is derived from an EMBL/GenBank/DDBJ whole genome shotgun (WGS) entry which is preliminary data.</text>
</comment>
<feature type="coiled-coil region" evidence="2">
    <location>
        <begin position="507"/>
        <end position="572"/>
    </location>
</feature>
<evidence type="ECO:0000313" key="4">
    <source>
        <dbReference type="EMBL" id="OHT06820.1"/>
    </source>
</evidence>
<sequence>MQTDLDITRYNTCKKLSQLNKVIQYLSYHLQERVYQVETLKSKYESREKEIVASIDEKIKPLFEGMNEDRIDLENKIKNLYENKISTMSAALEARKSASQDEIKSKIKEIKKEINHGLKTINIINNSLNEQFQFLNDKSKCDVSAVRIRIIQMKKDHQLAIKKHDAESNKKIKAFEDEFSKKVKEMESKHNEEVKLLKSQSLTPSFTPNLSKQLTNQKNQIKTLKNFLQEEKKEIGKQKIIFTQNITAFKARLKALIDSFSNNDNNVKDEIKKMKKLNGEEYKKLKKIILDLRSELDLKRNELYNEITLLNNQIKMKRGEWKCARQQKERELGQTSSHFDREINSFRGKLKDKIDELLKEQKGDKTRHKELIKNIQNRIHNFDSENEISRMNEQKNNNKKDQEHEIERFKVDFEIMVAMEIKRFKETKNKLEEEIRNFNETASEMMKSEAEYKKFKAILESQKRSHIAKIQNFQLVSDEEYNELNTDFTTNDEKFKKTLESNFDVANQKYQADLDDLRNSLDLEYDKRKKELEEQYNKAMSSIVENKDSLYINNYNEKNLKLQQDFNSLESELDSIKVPNNLVEITDESIEELSNKLKKLPIETSNEKNDLLQKYNQAIDEEEERHRQLLMAYLSQQNEVFDFEPIQKEGRDKIDRMEKYILELQEKLKYLESISPTLNIFGDSTDLEKIRLEEELQKLRQELKIKIRKAEAIKSEAIKEASLKIDAQKLENDKLIKEEEDKQKLDAIKSHNDYEEQRNIRKSLSNSCDLRINSEIEHFKETFEQSKLTHTQSMSSLEQVIQGMSVQNEDDWKKYKQVFDNERNRLDNEKDKMAVELPQQLKSLHDGIPNMHPHLDKRIQDAMKRRDNAIETLKNKPMRPEEMSIIQRLEGQLSITTQQLTTVGKDLILYRQQLIHQEGEYNNRFGVDPSVAVMKPTKKRPTTTFAPKRLPRLSNSNNYK</sequence>
<keyword evidence="1 2" id="KW-0175">Coiled coil</keyword>
<feature type="coiled-coil region" evidence="2">
    <location>
        <begin position="682"/>
        <end position="738"/>
    </location>
</feature>
<protein>
    <submittedName>
        <fullName evidence="4">Uncharacterized protein</fullName>
    </submittedName>
</protein>
<reference evidence="4" key="1">
    <citation type="submission" date="2016-10" db="EMBL/GenBank/DDBJ databases">
        <authorList>
            <person name="Benchimol M."/>
            <person name="Almeida L.G."/>
            <person name="Vasconcelos A.T."/>
            <person name="Perreira-Neves A."/>
            <person name="Rosa I.A."/>
            <person name="Tasca T."/>
            <person name="Bogo M.R."/>
            <person name="de Souza W."/>
        </authorList>
    </citation>
    <scope>NUCLEOTIDE SEQUENCE [LARGE SCALE GENOMIC DNA]</scope>
    <source>
        <strain evidence="4">K</strain>
    </source>
</reference>
<keyword evidence="5" id="KW-1185">Reference proteome</keyword>
<dbReference type="PANTHER" id="PTHR18870:SF9">
    <property type="entry name" value="PROTEIN TAG-278-RELATED"/>
    <property type="match status" value="1"/>
</dbReference>
<dbReference type="VEuPathDB" id="TrichDB:TRFO_25131"/>
<name>A0A1J4KAT4_9EUKA</name>
<evidence type="ECO:0000256" key="1">
    <source>
        <dbReference type="ARBA" id="ARBA00023054"/>
    </source>
</evidence>
<organism evidence="4 5">
    <name type="scientific">Tritrichomonas foetus</name>
    <dbReference type="NCBI Taxonomy" id="1144522"/>
    <lineage>
        <taxon>Eukaryota</taxon>
        <taxon>Metamonada</taxon>
        <taxon>Parabasalia</taxon>
        <taxon>Tritrichomonadida</taxon>
        <taxon>Tritrichomonadidae</taxon>
        <taxon>Tritrichomonas</taxon>
    </lineage>
</organism>
<gene>
    <name evidence="4" type="ORF">TRFO_25131</name>
</gene>
<proteinExistence type="predicted"/>
<dbReference type="GeneID" id="94838861"/>
<evidence type="ECO:0000256" key="3">
    <source>
        <dbReference type="SAM" id="MobiDB-lite"/>
    </source>
</evidence>
<dbReference type="PANTHER" id="PTHR18870">
    <property type="entry name" value="PROTEIN TAG-278-RELATED"/>
    <property type="match status" value="1"/>
</dbReference>
<dbReference type="RefSeq" id="XP_068359956.1">
    <property type="nucleotide sequence ID" value="XM_068504157.1"/>
</dbReference>
<dbReference type="Proteomes" id="UP000179807">
    <property type="component" value="Unassembled WGS sequence"/>
</dbReference>
<dbReference type="EMBL" id="MLAK01000715">
    <property type="protein sequence ID" value="OHT06820.1"/>
    <property type="molecule type" value="Genomic_DNA"/>
</dbReference>
<feature type="coiled-coil region" evidence="2">
    <location>
        <begin position="358"/>
        <end position="448"/>
    </location>
</feature>
<feature type="region of interest" description="Disordered" evidence="3">
    <location>
        <begin position="937"/>
        <end position="960"/>
    </location>
</feature>
<evidence type="ECO:0000256" key="2">
    <source>
        <dbReference type="SAM" id="Coils"/>
    </source>
</evidence>
<feature type="coiled-coil region" evidence="2">
    <location>
        <begin position="282"/>
        <end position="313"/>
    </location>
</feature>
<dbReference type="OrthoDB" id="10691303at2759"/>
<evidence type="ECO:0000313" key="5">
    <source>
        <dbReference type="Proteomes" id="UP000179807"/>
    </source>
</evidence>
<dbReference type="AlphaFoldDB" id="A0A1J4KAT4"/>